<dbReference type="AlphaFoldDB" id="A0A1I4HVZ0"/>
<evidence type="ECO:0008006" key="6">
    <source>
        <dbReference type="Google" id="ProtNLM"/>
    </source>
</evidence>
<dbReference type="STRING" id="414703.SAMN04488125_115103"/>
<organism evidence="4 5">
    <name type="scientific">Methylorubrum salsuginis</name>
    <dbReference type="NCBI Taxonomy" id="414703"/>
    <lineage>
        <taxon>Bacteria</taxon>
        <taxon>Pseudomonadati</taxon>
        <taxon>Pseudomonadota</taxon>
        <taxon>Alphaproteobacteria</taxon>
        <taxon>Hyphomicrobiales</taxon>
        <taxon>Methylobacteriaceae</taxon>
        <taxon>Methylorubrum</taxon>
    </lineage>
</organism>
<evidence type="ECO:0000313" key="4">
    <source>
        <dbReference type="EMBL" id="SFL46298.1"/>
    </source>
</evidence>
<name>A0A1I4HVZ0_9HYPH</name>
<dbReference type="Proteomes" id="UP000198804">
    <property type="component" value="Unassembled WGS sequence"/>
</dbReference>
<accession>A0A1I4HVZ0</accession>
<keyword evidence="2" id="KW-0238">DNA-binding</keyword>
<evidence type="ECO:0000256" key="3">
    <source>
        <dbReference type="ARBA" id="ARBA00023163"/>
    </source>
</evidence>
<reference evidence="5" key="1">
    <citation type="submission" date="2016-10" db="EMBL/GenBank/DDBJ databases">
        <authorList>
            <person name="Varghese N."/>
            <person name="Submissions S."/>
        </authorList>
    </citation>
    <scope>NUCLEOTIDE SEQUENCE [LARGE SCALE GENOMIC DNA]</scope>
    <source>
        <strain evidence="5">CGMCC 1.6474</strain>
    </source>
</reference>
<dbReference type="GO" id="GO:0003677">
    <property type="term" value="F:DNA binding"/>
    <property type="evidence" value="ECO:0007669"/>
    <property type="project" value="UniProtKB-KW"/>
</dbReference>
<proteinExistence type="predicted"/>
<gene>
    <name evidence="4" type="ORF">SAMN04488125_115103</name>
</gene>
<dbReference type="PANTHER" id="PTHR36511">
    <property type="entry name" value="MERR FAMILY BACTERIAL REGULATORY PROTEIN"/>
    <property type="match status" value="1"/>
</dbReference>
<keyword evidence="1" id="KW-0805">Transcription regulation</keyword>
<dbReference type="CDD" id="cd00093">
    <property type="entry name" value="HTH_XRE"/>
    <property type="match status" value="1"/>
</dbReference>
<evidence type="ECO:0000256" key="2">
    <source>
        <dbReference type="ARBA" id="ARBA00023125"/>
    </source>
</evidence>
<dbReference type="InterPro" id="IPR052359">
    <property type="entry name" value="HTH-type_reg/antitoxin"/>
</dbReference>
<evidence type="ECO:0000256" key="1">
    <source>
        <dbReference type="ARBA" id="ARBA00023015"/>
    </source>
</evidence>
<keyword evidence="5" id="KW-1185">Reference proteome</keyword>
<keyword evidence="3" id="KW-0804">Transcription</keyword>
<dbReference type="EMBL" id="FOSV01000015">
    <property type="protein sequence ID" value="SFL46298.1"/>
    <property type="molecule type" value="Genomic_DNA"/>
</dbReference>
<dbReference type="SUPFAM" id="SSF47413">
    <property type="entry name" value="lambda repressor-like DNA-binding domains"/>
    <property type="match status" value="1"/>
</dbReference>
<dbReference type="Gene3D" id="1.10.260.40">
    <property type="entry name" value="lambda repressor-like DNA-binding domains"/>
    <property type="match status" value="1"/>
</dbReference>
<sequence>MSEALSLKEALARRDAIPAADSARSGSPIRLRLKRTGEIARPIDLARLLTRHGLSLKRAHATLNRIAADEAVVVRLWSEAPDELPGQFGALGVEASPLTIPEVDTRAIRARLGLSQADFAVRFGFELDTVQNWDQGRHAPDPATRVLLAIIDRDPALVEAVMIDTGTHERTPA</sequence>
<protein>
    <recommendedName>
        <fullName evidence="6">Transcriptional regulator</fullName>
    </recommendedName>
</protein>
<dbReference type="InterPro" id="IPR010982">
    <property type="entry name" value="Lambda_DNA-bd_dom_sf"/>
</dbReference>
<dbReference type="InterPro" id="IPR001387">
    <property type="entry name" value="Cro/C1-type_HTH"/>
</dbReference>
<dbReference type="PANTHER" id="PTHR36511:SF4">
    <property type="entry name" value="ANTITOXIN MQSA"/>
    <property type="match status" value="1"/>
</dbReference>
<evidence type="ECO:0000313" key="5">
    <source>
        <dbReference type="Proteomes" id="UP000198804"/>
    </source>
</evidence>